<dbReference type="SUPFAM" id="SSF53756">
    <property type="entry name" value="UDP-Glycosyltransferase/glycogen phosphorylase"/>
    <property type="match status" value="1"/>
</dbReference>
<feature type="region of interest" description="Disordered" evidence="1">
    <location>
        <begin position="374"/>
        <end position="395"/>
    </location>
</feature>
<dbReference type="Pfam" id="PF13692">
    <property type="entry name" value="Glyco_trans_1_4"/>
    <property type="match status" value="1"/>
</dbReference>
<dbReference type="Gene3D" id="3.40.50.2000">
    <property type="entry name" value="Glycogen Phosphorylase B"/>
    <property type="match status" value="2"/>
</dbReference>
<protein>
    <submittedName>
        <fullName evidence="3">Glycosyltransferase</fullName>
    </submittedName>
</protein>
<evidence type="ECO:0000259" key="2">
    <source>
        <dbReference type="Pfam" id="PF13439"/>
    </source>
</evidence>
<evidence type="ECO:0000256" key="1">
    <source>
        <dbReference type="SAM" id="MobiDB-lite"/>
    </source>
</evidence>
<feature type="compositionally biased region" description="Basic and acidic residues" evidence="1">
    <location>
        <begin position="380"/>
        <end position="395"/>
    </location>
</feature>
<proteinExistence type="predicted"/>
<gene>
    <name evidence="3" type="ORF">ENS06_12550</name>
</gene>
<dbReference type="PANTHER" id="PTHR12526">
    <property type="entry name" value="GLYCOSYLTRANSFERASE"/>
    <property type="match status" value="1"/>
</dbReference>
<name>A0A832A7G6_9BACT</name>
<dbReference type="GO" id="GO:0016757">
    <property type="term" value="F:glycosyltransferase activity"/>
    <property type="evidence" value="ECO:0007669"/>
    <property type="project" value="UniProtKB-ARBA"/>
</dbReference>
<dbReference type="Pfam" id="PF13439">
    <property type="entry name" value="Glyco_transf_4"/>
    <property type="match status" value="1"/>
</dbReference>
<sequence>MTRDPQVRTARVGLITFSAGDGGNDRMLVHLARGLSEHGCVVDFLTRTTEAPYLGSLPSSVKRFVIEGNSETERLRRLRRYVAEYRPDVLLSGKRSDAEALAAVRSAQTETRVFFRVGTTFSARNENRSMLKTWWRMRRLRRLFPKAHGVIAVSHGVARDVERLLGVPSERIHVVPNPVVTPEMLEAPPPVPPHPFFAAPRDVPVVIGMGGLRKAKDFPTLLRAFALMIQEKPARLIILGKGHLKERLVALARSLGIERWTDFPGFVENPYGYLAHADLFVLSSLWEGSPNVLTEALAMGTAVVATDCPSGPREILQDGRYGRLVPCGDPSAMARAMVETLKAPPEPAFLKQAVARYTLAASSREHLKAFGLLDAASDESPSRHGAEKADGEPAP</sequence>
<feature type="domain" description="Glycosyltransferase subfamily 4-like N-terminal" evidence="2">
    <location>
        <begin position="22"/>
        <end position="179"/>
    </location>
</feature>
<keyword evidence="3" id="KW-0808">Transferase</keyword>
<accession>A0A832A7G6</accession>
<reference evidence="3" key="1">
    <citation type="journal article" date="2020" name="mSystems">
        <title>Genome- and Community-Level Interaction Insights into Carbon Utilization and Element Cycling Functions of Hydrothermarchaeota in Hydrothermal Sediment.</title>
        <authorList>
            <person name="Zhou Z."/>
            <person name="Liu Y."/>
            <person name="Xu W."/>
            <person name="Pan J."/>
            <person name="Luo Z.H."/>
            <person name="Li M."/>
        </authorList>
    </citation>
    <scope>NUCLEOTIDE SEQUENCE [LARGE SCALE GENOMIC DNA]</scope>
    <source>
        <strain evidence="3">SpSt-456</strain>
    </source>
</reference>
<dbReference type="CDD" id="cd03811">
    <property type="entry name" value="GT4_GT28_WabH-like"/>
    <property type="match status" value="1"/>
</dbReference>
<organism evidence="3">
    <name type="scientific">Desulfacinum infernum</name>
    <dbReference type="NCBI Taxonomy" id="35837"/>
    <lineage>
        <taxon>Bacteria</taxon>
        <taxon>Pseudomonadati</taxon>
        <taxon>Thermodesulfobacteriota</taxon>
        <taxon>Syntrophobacteria</taxon>
        <taxon>Syntrophobacterales</taxon>
        <taxon>Syntrophobacteraceae</taxon>
        <taxon>Desulfacinum</taxon>
    </lineage>
</organism>
<dbReference type="EMBL" id="DSTK01000037">
    <property type="protein sequence ID" value="HFK98134.1"/>
    <property type="molecule type" value="Genomic_DNA"/>
</dbReference>
<evidence type="ECO:0000313" key="3">
    <source>
        <dbReference type="EMBL" id="HFK98134.1"/>
    </source>
</evidence>
<dbReference type="InterPro" id="IPR028098">
    <property type="entry name" value="Glyco_trans_4-like_N"/>
</dbReference>
<dbReference type="AlphaFoldDB" id="A0A832A7G6"/>
<dbReference type="PANTHER" id="PTHR12526:SF636">
    <property type="entry name" value="BLL3647 PROTEIN"/>
    <property type="match status" value="1"/>
</dbReference>
<comment type="caution">
    <text evidence="3">The sequence shown here is derived from an EMBL/GenBank/DDBJ whole genome shotgun (WGS) entry which is preliminary data.</text>
</comment>